<feature type="non-terminal residue" evidence="7">
    <location>
        <position position="1"/>
    </location>
</feature>
<dbReference type="InterPro" id="IPR035976">
    <property type="entry name" value="Sushi/SCR/CCP_sf"/>
</dbReference>
<evidence type="ECO:0000256" key="1">
    <source>
        <dbReference type="ARBA" id="ARBA00022659"/>
    </source>
</evidence>
<dbReference type="EMBL" id="UYRV01002298">
    <property type="protein sequence ID" value="VDK48435.1"/>
    <property type="molecule type" value="Genomic_DNA"/>
</dbReference>
<dbReference type="Proteomes" id="UP000271889">
    <property type="component" value="Unassembled WGS sequence"/>
</dbReference>
<evidence type="ECO:0000256" key="3">
    <source>
        <dbReference type="ARBA" id="ARBA00023157"/>
    </source>
</evidence>
<dbReference type="SMART" id="SM00032">
    <property type="entry name" value="CCP"/>
    <property type="match status" value="4"/>
</dbReference>
<evidence type="ECO:0000256" key="5">
    <source>
        <dbReference type="PROSITE-ProRule" id="PRU00302"/>
    </source>
</evidence>
<accession>A0A3P6R4U5</accession>
<feature type="domain" description="Sushi" evidence="6">
    <location>
        <begin position="267"/>
        <end position="328"/>
    </location>
</feature>
<dbReference type="OrthoDB" id="9991441at2759"/>
<keyword evidence="4" id="KW-0325">Glycoprotein</keyword>
<proteinExistence type="predicted"/>
<keyword evidence="2" id="KW-0677">Repeat</keyword>
<dbReference type="PROSITE" id="PS50923">
    <property type="entry name" value="SUSHI"/>
    <property type="match status" value="4"/>
</dbReference>
<dbReference type="AlphaFoldDB" id="A0A3P6R4U5"/>
<dbReference type="InterPro" id="IPR050350">
    <property type="entry name" value="Compl-Cell_Adhes-Reg"/>
</dbReference>
<protein>
    <recommendedName>
        <fullName evidence="6">Sushi domain-containing protein</fullName>
    </recommendedName>
</protein>
<feature type="domain" description="Sushi" evidence="6">
    <location>
        <begin position="207"/>
        <end position="265"/>
    </location>
</feature>
<reference evidence="7 8" key="1">
    <citation type="submission" date="2018-11" db="EMBL/GenBank/DDBJ databases">
        <authorList>
            <consortium name="Pathogen Informatics"/>
        </authorList>
    </citation>
    <scope>NUCLEOTIDE SEQUENCE [LARGE SCALE GENOMIC DNA]</scope>
</reference>
<feature type="disulfide bond" evidence="5">
    <location>
        <begin position="209"/>
        <end position="252"/>
    </location>
</feature>
<evidence type="ECO:0000313" key="7">
    <source>
        <dbReference type="EMBL" id="VDK48435.1"/>
    </source>
</evidence>
<gene>
    <name evidence="7" type="ORF">CGOC_LOCUS1278</name>
</gene>
<dbReference type="Pfam" id="PF00084">
    <property type="entry name" value="Sushi"/>
    <property type="match status" value="4"/>
</dbReference>
<dbReference type="InterPro" id="IPR000436">
    <property type="entry name" value="Sushi_SCR_CCP_dom"/>
</dbReference>
<dbReference type="CDD" id="cd00033">
    <property type="entry name" value="CCP"/>
    <property type="match status" value="4"/>
</dbReference>
<evidence type="ECO:0000256" key="2">
    <source>
        <dbReference type="ARBA" id="ARBA00022737"/>
    </source>
</evidence>
<sequence>VLEDSPPILIDVVHGTHAYSPSGELIVARSATVSFSCLSPKKTFSLKSVTVQLTIAIAQPEDSGLLHCILPSGKRNTIRIRVEDRFCPPQQNSSHLSVYLTRRNLFIGTVAQFSCPVGYKPHGHTTATCEDDGTWSHSPPECHAIQCPPLAVDSRSMMVTVSSYKFGGIAQFQCAKGYFRFTLIGAEHIHCQSDSTWSEKIPFCTIVKCDKISPPKNAVLLSPPKKQYHRGDVMLFGCLPNHILTGGDFVVCQPNGQWTKYITKCDPFCRFPGAPAHGASTSPPKDYYLVGEKIVYYCPSHEYKLDSENVLTCIGAGKWSRKIPSCVHDRRN</sequence>
<dbReference type="SUPFAM" id="SSF57535">
    <property type="entry name" value="Complement control module/SCR domain"/>
    <property type="match status" value="4"/>
</dbReference>
<comment type="caution">
    <text evidence="5">Lacks conserved residue(s) required for the propagation of feature annotation.</text>
</comment>
<organism evidence="7 8">
    <name type="scientific">Cylicostephanus goldi</name>
    <name type="common">Nematode worm</name>
    <dbReference type="NCBI Taxonomy" id="71465"/>
    <lineage>
        <taxon>Eukaryota</taxon>
        <taxon>Metazoa</taxon>
        <taxon>Ecdysozoa</taxon>
        <taxon>Nematoda</taxon>
        <taxon>Chromadorea</taxon>
        <taxon>Rhabditida</taxon>
        <taxon>Rhabditina</taxon>
        <taxon>Rhabditomorpha</taxon>
        <taxon>Strongyloidea</taxon>
        <taxon>Strongylidae</taxon>
        <taxon>Cylicostephanus</taxon>
    </lineage>
</organism>
<dbReference type="PANTHER" id="PTHR19325">
    <property type="entry name" value="COMPLEMENT COMPONENT-RELATED SUSHI DOMAIN-CONTAINING"/>
    <property type="match status" value="1"/>
</dbReference>
<evidence type="ECO:0000259" key="6">
    <source>
        <dbReference type="PROSITE" id="PS50923"/>
    </source>
</evidence>
<feature type="disulfide bond" evidence="5">
    <location>
        <begin position="238"/>
        <end position="265"/>
    </location>
</feature>
<keyword evidence="3 5" id="KW-1015">Disulfide bond</keyword>
<keyword evidence="8" id="KW-1185">Reference proteome</keyword>
<dbReference type="Gene3D" id="2.10.70.10">
    <property type="entry name" value="Complement Module, domain 1"/>
    <property type="match status" value="4"/>
</dbReference>
<evidence type="ECO:0000256" key="4">
    <source>
        <dbReference type="ARBA" id="ARBA00023180"/>
    </source>
</evidence>
<feature type="domain" description="Sushi" evidence="6">
    <location>
        <begin position="145"/>
        <end position="206"/>
    </location>
</feature>
<feature type="domain" description="Sushi" evidence="6">
    <location>
        <begin position="85"/>
        <end position="144"/>
    </location>
</feature>
<name>A0A3P6R4U5_CYLGO</name>
<feature type="disulfide bond" evidence="5">
    <location>
        <begin position="115"/>
        <end position="142"/>
    </location>
</feature>
<dbReference type="PANTHER" id="PTHR19325:SF567">
    <property type="entry name" value="SUSHI, VON WILLEBRAND FACTOR TYPE A, EGF AND PENTRAXIN DOMAIN-CONTAINING PROTEIN 1-LIKE"/>
    <property type="match status" value="1"/>
</dbReference>
<evidence type="ECO:0000313" key="8">
    <source>
        <dbReference type="Proteomes" id="UP000271889"/>
    </source>
</evidence>
<keyword evidence="1 5" id="KW-0768">Sushi</keyword>